<dbReference type="PROSITE" id="PS51257">
    <property type="entry name" value="PROKAR_LIPOPROTEIN"/>
    <property type="match status" value="1"/>
</dbReference>
<reference evidence="2" key="1">
    <citation type="submission" date="2017-04" db="EMBL/GenBank/DDBJ databases">
        <authorList>
            <person name="Varghese N."/>
            <person name="Submissions S."/>
        </authorList>
    </citation>
    <scope>NUCLEOTIDE SEQUENCE [LARGE SCALE GENOMIC DNA]</scope>
    <source>
        <strain evidence="2">DSM 4125</strain>
    </source>
</reference>
<gene>
    <name evidence="1" type="ORF">SAMN05661096_02372</name>
</gene>
<dbReference type="RefSeq" id="WP_085517417.1">
    <property type="nucleotide sequence ID" value="NZ_FXAW01000004.1"/>
</dbReference>
<dbReference type="OrthoDB" id="1098690at2"/>
<dbReference type="EMBL" id="FXAW01000004">
    <property type="protein sequence ID" value="SMG35742.1"/>
    <property type="molecule type" value="Genomic_DNA"/>
</dbReference>
<sequence length="121" mass="13690">MSKILKTTSMLLALSSSIFISCKDDAIQYAENLCNVRNPETELIWLKNAIEEFQDDQYSYFNSAQYEGNVVFFSGNCNPSINYVSFVQNCNGDTLGFTNEISSDLDKIKLLWKADNSLCDL</sequence>
<accession>A0A1X7K4X4</accession>
<dbReference type="AlphaFoldDB" id="A0A1X7K4X4"/>
<keyword evidence="2" id="KW-1185">Reference proteome</keyword>
<protein>
    <recommendedName>
        <fullName evidence="3">Lipoprotein</fullName>
    </recommendedName>
</protein>
<organism evidence="1 2">
    <name type="scientific">Marivirga sericea</name>
    <dbReference type="NCBI Taxonomy" id="1028"/>
    <lineage>
        <taxon>Bacteria</taxon>
        <taxon>Pseudomonadati</taxon>
        <taxon>Bacteroidota</taxon>
        <taxon>Cytophagia</taxon>
        <taxon>Cytophagales</taxon>
        <taxon>Marivirgaceae</taxon>
        <taxon>Marivirga</taxon>
    </lineage>
</organism>
<evidence type="ECO:0000313" key="2">
    <source>
        <dbReference type="Proteomes" id="UP000193804"/>
    </source>
</evidence>
<evidence type="ECO:0008006" key="3">
    <source>
        <dbReference type="Google" id="ProtNLM"/>
    </source>
</evidence>
<evidence type="ECO:0000313" key="1">
    <source>
        <dbReference type="EMBL" id="SMG35742.1"/>
    </source>
</evidence>
<proteinExistence type="predicted"/>
<name>A0A1X7K4X4_9BACT</name>
<dbReference type="Proteomes" id="UP000193804">
    <property type="component" value="Unassembled WGS sequence"/>
</dbReference>